<dbReference type="RefSeq" id="XP_025553931.1">
    <property type="nucleotide sequence ID" value="XM_025696770.1"/>
</dbReference>
<keyword evidence="6" id="KW-1185">Reference proteome</keyword>
<dbReference type="EMBL" id="KZ824273">
    <property type="protein sequence ID" value="RAL14777.1"/>
    <property type="molecule type" value="Genomic_DNA"/>
</dbReference>
<evidence type="ECO:0000256" key="3">
    <source>
        <dbReference type="ARBA" id="ARBA00022630"/>
    </source>
</evidence>
<evidence type="ECO:0000313" key="6">
    <source>
        <dbReference type="Proteomes" id="UP000248961"/>
    </source>
</evidence>
<evidence type="ECO:0000313" key="5">
    <source>
        <dbReference type="EMBL" id="RAL14777.1"/>
    </source>
</evidence>
<dbReference type="PANTHER" id="PTHR42877">
    <property type="entry name" value="L-ORNITHINE N(5)-MONOOXYGENASE-RELATED"/>
    <property type="match status" value="1"/>
</dbReference>
<evidence type="ECO:0000256" key="4">
    <source>
        <dbReference type="ARBA" id="ARBA00022827"/>
    </source>
</evidence>
<dbReference type="InterPro" id="IPR051209">
    <property type="entry name" value="FAD-bind_Monooxygenase_sf"/>
</dbReference>
<comment type="similarity">
    <text evidence="2">Belongs to the FAD-binding monooxygenase family.</text>
</comment>
<dbReference type="OrthoDB" id="4510461at2759"/>
<dbReference type="AlphaFoldDB" id="A0A395I477"/>
<dbReference type="SUPFAM" id="SSF51905">
    <property type="entry name" value="FAD/NAD(P)-binding domain"/>
    <property type="match status" value="1"/>
</dbReference>
<dbReference type="InterPro" id="IPR036188">
    <property type="entry name" value="FAD/NAD-bd_sf"/>
</dbReference>
<gene>
    <name evidence="5" type="ORF">BO97DRAFT_422131</name>
</gene>
<dbReference type="PANTHER" id="PTHR42877:SF4">
    <property type="entry name" value="FAD_NAD(P)-BINDING DOMAIN-CONTAINING PROTEIN-RELATED"/>
    <property type="match status" value="1"/>
</dbReference>
<dbReference type="Proteomes" id="UP000248961">
    <property type="component" value="Unassembled WGS sequence"/>
</dbReference>
<evidence type="ECO:0000256" key="1">
    <source>
        <dbReference type="ARBA" id="ARBA00001974"/>
    </source>
</evidence>
<name>A0A395I477_ASPHC</name>
<protein>
    <submittedName>
        <fullName evidence="5">FAD/NAD(P)-binding domain-containing protein</fullName>
    </submittedName>
</protein>
<keyword evidence="4" id="KW-0274">FAD</keyword>
<proteinExistence type="inferred from homology"/>
<reference evidence="5 6" key="1">
    <citation type="submission" date="2018-02" db="EMBL/GenBank/DDBJ databases">
        <title>The genomes of Aspergillus section Nigri reveals drivers in fungal speciation.</title>
        <authorList>
            <consortium name="DOE Joint Genome Institute"/>
            <person name="Vesth T.C."/>
            <person name="Nybo J."/>
            <person name="Theobald S."/>
            <person name="Brandl J."/>
            <person name="Frisvad J.C."/>
            <person name="Nielsen K.F."/>
            <person name="Lyhne E.K."/>
            <person name="Kogle M.E."/>
            <person name="Kuo A."/>
            <person name="Riley R."/>
            <person name="Clum A."/>
            <person name="Nolan M."/>
            <person name="Lipzen A."/>
            <person name="Salamov A."/>
            <person name="Henrissat B."/>
            <person name="Wiebenga A."/>
            <person name="De vries R.P."/>
            <person name="Grigoriev I.V."/>
            <person name="Mortensen U.H."/>
            <person name="Andersen M.R."/>
            <person name="Baker S.E."/>
        </authorList>
    </citation>
    <scope>NUCLEOTIDE SEQUENCE [LARGE SCALE GENOMIC DNA]</scope>
    <source>
        <strain evidence="5 6">CBS 101889</strain>
    </source>
</reference>
<dbReference type="Gene3D" id="3.50.50.60">
    <property type="entry name" value="FAD/NAD(P)-binding domain"/>
    <property type="match status" value="2"/>
</dbReference>
<sequence>MTDFLVLEKNSGLGGTWYENRYPGCACGIRIALYSLSFEQRRNWTRDYATQKEMLKYLKDVSQKWNVPRYIRLNSTVLEAHWDDHKLQRRSRFPPMAFRVQSSRHTSSRPTSLCASAVQIVPELAKTASQLTIYQRSPKWIVPRKDRSISRAEKNLLTWFSPLRWLKRAVPMWLRESVHAYITNPDYSQTQIDWVLRWMKARVPNKPEGWDALTSRYPLGCTRILV</sequence>
<organism evidence="5 6">
    <name type="scientific">Aspergillus homomorphus (strain CBS 101889)</name>
    <dbReference type="NCBI Taxonomy" id="1450537"/>
    <lineage>
        <taxon>Eukaryota</taxon>
        <taxon>Fungi</taxon>
        <taxon>Dikarya</taxon>
        <taxon>Ascomycota</taxon>
        <taxon>Pezizomycotina</taxon>
        <taxon>Eurotiomycetes</taxon>
        <taxon>Eurotiomycetidae</taxon>
        <taxon>Eurotiales</taxon>
        <taxon>Aspergillaceae</taxon>
        <taxon>Aspergillus</taxon>
        <taxon>Aspergillus subgen. Circumdati</taxon>
    </lineage>
</organism>
<dbReference type="STRING" id="1450537.A0A395I477"/>
<dbReference type="VEuPathDB" id="FungiDB:BO97DRAFT_422131"/>
<accession>A0A395I477</accession>
<keyword evidence="3" id="KW-0285">Flavoprotein</keyword>
<dbReference type="GeneID" id="37201059"/>
<comment type="cofactor">
    <cofactor evidence="1">
        <name>FAD</name>
        <dbReference type="ChEBI" id="CHEBI:57692"/>
    </cofactor>
</comment>
<evidence type="ECO:0000256" key="2">
    <source>
        <dbReference type="ARBA" id="ARBA00010139"/>
    </source>
</evidence>